<protein>
    <recommendedName>
        <fullName evidence="1">TIR domain-containing protein</fullName>
    </recommendedName>
</protein>
<dbReference type="Pfam" id="PF13676">
    <property type="entry name" value="TIR_2"/>
    <property type="match status" value="1"/>
</dbReference>
<sequence length="160" mass="18640">MPTIQIHLSYMYIIHIKIWVPATIRWSSSYDVYICHSEKDSKYALELLSYLEAQPEKLRCFLPMRDMEVGSPIPYEICHGLGSSHCWIMLLTSDFLSDSWCKYQMHQALAESPVSEGRFIPVMINLQISQYPPELKYMFSIRSASFDSSIFANVKKSILW</sequence>
<name>A0A8T2IP39_9PIPI</name>
<dbReference type="PANTHER" id="PTHR22662:SF0">
    <property type="entry name" value="TOLL_INTERLEUKIN-1 RECEPTOR DOMAIN-CONTAINING ADAPTER PROTEIN"/>
    <property type="match status" value="1"/>
</dbReference>
<dbReference type="GO" id="GO:0005886">
    <property type="term" value="C:plasma membrane"/>
    <property type="evidence" value="ECO:0007669"/>
    <property type="project" value="TreeGrafter"/>
</dbReference>
<evidence type="ECO:0000259" key="1">
    <source>
        <dbReference type="PROSITE" id="PS50104"/>
    </source>
</evidence>
<dbReference type="SUPFAM" id="SSF52200">
    <property type="entry name" value="Toll/Interleukin receptor TIR domain"/>
    <property type="match status" value="1"/>
</dbReference>
<dbReference type="OrthoDB" id="9424455at2759"/>
<dbReference type="GO" id="GO:0034142">
    <property type="term" value="P:toll-like receptor 4 signaling pathway"/>
    <property type="evidence" value="ECO:0007669"/>
    <property type="project" value="TreeGrafter"/>
</dbReference>
<dbReference type="InterPro" id="IPR000157">
    <property type="entry name" value="TIR_dom"/>
</dbReference>
<feature type="non-terminal residue" evidence="2">
    <location>
        <position position="1"/>
    </location>
</feature>
<keyword evidence="3" id="KW-1185">Reference proteome</keyword>
<organism evidence="2 3">
    <name type="scientific">Hymenochirus boettgeri</name>
    <name type="common">Congo dwarf clawed frog</name>
    <dbReference type="NCBI Taxonomy" id="247094"/>
    <lineage>
        <taxon>Eukaryota</taxon>
        <taxon>Metazoa</taxon>
        <taxon>Chordata</taxon>
        <taxon>Craniata</taxon>
        <taxon>Vertebrata</taxon>
        <taxon>Euteleostomi</taxon>
        <taxon>Amphibia</taxon>
        <taxon>Batrachia</taxon>
        <taxon>Anura</taxon>
        <taxon>Pipoidea</taxon>
        <taxon>Pipidae</taxon>
        <taxon>Pipinae</taxon>
        <taxon>Hymenochirus</taxon>
    </lineage>
</organism>
<dbReference type="SMART" id="SM00255">
    <property type="entry name" value="TIR"/>
    <property type="match status" value="1"/>
</dbReference>
<dbReference type="AlphaFoldDB" id="A0A8T2IP39"/>
<reference evidence="2" key="1">
    <citation type="thesis" date="2020" institute="ProQuest LLC" country="789 East Eisenhower Parkway, Ann Arbor, MI, USA">
        <title>Comparative Genomics and Chromosome Evolution.</title>
        <authorList>
            <person name="Mudd A.B."/>
        </authorList>
    </citation>
    <scope>NUCLEOTIDE SEQUENCE</scope>
    <source>
        <strain evidence="2">Female2</strain>
        <tissue evidence="2">Blood</tissue>
    </source>
</reference>
<dbReference type="GO" id="GO:2000343">
    <property type="term" value="P:positive regulation of chemokine (C-X-C motif) ligand 2 production"/>
    <property type="evidence" value="ECO:0007669"/>
    <property type="project" value="TreeGrafter"/>
</dbReference>
<gene>
    <name evidence="2" type="ORF">GDO86_012902</name>
</gene>
<dbReference type="Proteomes" id="UP000812440">
    <property type="component" value="Chromosome 7"/>
</dbReference>
<dbReference type="GO" id="GO:0043123">
    <property type="term" value="P:positive regulation of canonical NF-kappaB signal transduction"/>
    <property type="evidence" value="ECO:0007669"/>
    <property type="project" value="TreeGrafter"/>
</dbReference>
<dbReference type="PROSITE" id="PS50104">
    <property type="entry name" value="TIR"/>
    <property type="match status" value="1"/>
</dbReference>
<evidence type="ECO:0000313" key="3">
    <source>
        <dbReference type="Proteomes" id="UP000812440"/>
    </source>
</evidence>
<dbReference type="Gene3D" id="3.40.50.10140">
    <property type="entry name" value="Toll/interleukin-1 receptor homology (TIR) domain"/>
    <property type="match status" value="1"/>
</dbReference>
<proteinExistence type="predicted"/>
<feature type="domain" description="TIR" evidence="1">
    <location>
        <begin position="28"/>
        <end position="158"/>
    </location>
</feature>
<dbReference type="InterPro" id="IPR017279">
    <property type="entry name" value="Tol-interleuk_rcpt_adapt_Tirap"/>
</dbReference>
<dbReference type="PANTHER" id="PTHR22662">
    <property type="entry name" value="TIRAP"/>
    <property type="match status" value="1"/>
</dbReference>
<evidence type="ECO:0000313" key="2">
    <source>
        <dbReference type="EMBL" id="KAG8434725.1"/>
    </source>
</evidence>
<dbReference type="GO" id="GO:0035663">
    <property type="term" value="F:Toll-like receptor 2 binding"/>
    <property type="evidence" value="ECO:0007669"/>
    <property type="project" value="TreeGrafter"/>
</dbReference>
<dbReference type="EMBL" id="JAACNH010000008">
    <property type="protein sequence ID" value="KAG8434725.1"/>
    <property type="molecule type" value="Genomic_DNA"/>
</dbReference>
<dbReference type="GO" id="GO:0035662">
    <property type="term" value="F:Toll-like receptor 4 binding"/>
    <property type="evidence" value="ECO:0007669"/>
    <property type="project" value="TreeGrafter"/>
</dbReference>
<dbReference type="GO" id="GO:0005737">
    <property type="term" value="C:cytoplasm"/>
    <property type="evidence" value="ECO:0007669"/>
    <property type="project" value="TreeGrafter"/>
</dbReference>
<accession>A0A8T2IP39</accession>
<dbReference type="GO" id="GO:0032760">
    <property type="term" value="P:positive regulation of tumor necrosis factor production"/>
    <property type="evidence" value="ECO:0007669"/>
    <property type="project" value="TreeGrafter"/>
</dbReference>
<comment type="caution">
    <text evidence="2">The sequence shown here is derived from an EMBL/GenBank/DDBJ whole genome shotgun (WGS) entry which is preliminary data.</text>
</comment>
<dbReference type="InterPro" id="IPR035897">
    <property type="entry name" value="Toll_tir_struct_dom_sf"/>
</dbReference>